<reference evidence="1 2" key="1">
    <citation type="journal article" date="2018" name="Nat. Ecol. Evol.">
        <title>Pezizomycetes genomes reveal the molecular basis of ectomycorrhizal truffle lifestyle.</title>
        <authorList>
            <person name="Murat C."/>
            <person name="Payen T."/>
            <person name="Noel B."/>
            <person name="Kuo A."/>
            <person name="Morin E."/>
            <person name="Chen J."/>
            <person name="Kohler A."/>
            <person name="Krizsan K."/>
            <person name="Balestrini R."/>
            <person name="Da Silva C."/>
            <person name="Montanini B."/>
            <person name="Hainaut M."/>
            <person name="Levati E."/>
            <person name="Barry K.W."/>
            <person name="Belfiori B."/>
            <person name="Cichocki N."/>
            <person name="Clum A."/>
            <person name="Dockter R.B."/>
            <person name="Fauchery L."/>
            <person name="Guy J."/>
            <person name="Iotti M."/>
            <person name="Le Tacon F."/>
            <person name="Lindquist E.A."/>
            <person name="Lipzen A."/>
            <person name="Malagnac F."/>
            <person name="Mello A."/>
            <person name="Molinier V."/>
            <person name="Miyauchi S."/>
            <person name="Poulain J."/>
            <person name="Riccioni C."/>
            <person name="Rubini A."/>
            <person name="Sitrit Y."/>
            <person name="Splivallo R."/>
            <person name="Traeger S."/>
            <person name="Wang M."/>
            <person name="Zifcakova L."/>
            <person name="Wipf D."/>
            <person name="Zambonelli A."/>
            <person name="Paolocci F."/>
            <person name="Nowrousian M."/>
            <person name="Ottonello S."/>
            <person name="Baldrian P."/>
            <person name="Spatafora J.W."/>
            <person name="Henrissat B."/>
            <person name="Nagy L.G."/>
            <person name="Aury J.M."/>
            <person name="Wincker P."/>
            <person name="Grigoriev I.V."/>
            <person name="Bonfante P."/>
            <person name="Martin F.M."/>
        </authorList>
    </citation>
    <scope>NUCLEOTIDE SEQUENCE [LARGE SCALE GENOMIC DNA]</scope>
    <source>
        <strain evidence="1 2">RN42</strain>
    </source>
</reference>
<proteinExistence type="predicted"/>
<organism evidence="1 2">
    <name type="scientific">Ascobolus immersus RN42</name>
    <dbReference type="NCBI Taxonomy" id="1160509"/>
    <lineage>
        <taxon>Eukaryota</taxon>
        <taxon>Fungi</taxon>
        <taxon>Dikarya</taxon>
        <taxon>Ascomycota</taxon>
        <taxon>Pezizomycotina</taxon>
        <taxon>Pezizomycetes</taxon>
        <taxon>Pezizales</taxon>
        <taxon>Ascobolaceae</taxon>
        <taxon>Ascobolus</taxon>
    </lineage>
</organism>
<evidence type="ECO:0000313" key="2">
    <source>
        <dbReference type="Proteomes" id="UP000275078"/>
    </source>
</evidence>
<accession>A0A3N4HNR5</accession>
<protein>
    <submittedName>
        <fullName evidence="1">Uncharacterized protein</fullName>
    </submittedName>
</protein>
<sequence>MQFLFPLRSPHQILTYFLTPSRLSHPSCQLAFFTCTLPSAYAVYVPLSVKPYLPTCTFVRCSQIFCRSSLLRLPIVCAL</sequence>
<gene>
    <name evidence="1" type="ORF">BJ508DRAFT_101549</name>
</gene>
<evidence type="ECO:0000313" key="1">
    <source>
        <dbReference type="EMBL" id="RPA71294.1"/>
    </source>
</evidence>
<dbReference type="Proteomes" id="UP000275078">
    <property type="component" value="Unassembled WGS sequence"/>
</dbReference>
<keyword evidence="2" id="KW-1185">Reference proteome</keyword>
<dbReference type="EMBL" id="ML119948">
    <property type="protein sequence ID" value="RPA71294.1"/>
    <property type="molecule type" value="Genomic_DNA"/>
</dbReference>
<name>A0A3N4HNR5_ASCIM</name>
<dbReference type="AlphaFoldDB" id="A0A3N4HNR5"/>